<proteinExistence type="predicted"/>
<dbReference type="OrthoDB" id="5102063at2759"/>
<evidence type="ECO:0000313" key="2">
    <source>
        <dbReference type="EMBL" id="MBW0462427.1"/>
    </source>
</evidence>
<evidence type="ECO:0000256" key="1">
    <source>
        <dbReference type="SAM" id="MobiDB-lite"/>
    </source>
</evidence>
<reference evidence="2" key="1">
    <citation type="submission" date="2021-03" db="EMBL/GenBank/DDBJ databases">
        <title>Draft genome sequence of rust myrtle Austropuccinia psidii MF-1, a brazilian biotype.</title>
        <authorList>
            <person name="Quecine M.C."/>
            <person name="Pachon D.M.R."/>
            <person name="Bonatelli M.L."/>
            <person name="Correr F.H."/>
            <person name="Franceschini L.M."/>
            <person name="Leite T.F."/>
            <person name="Margarido G.R.A."/>
            <person name="Almeida C.A."/>
            <person name="Ferrarezi J.A."/>
            <person name="Labate C.A."/>
        </authorList>
    </citation>
    <scope>NUCLEOTIDE SEQUENCE</scope>
    <source>
        <strain evidence="2">MF-1</strain>
    </source>
</reference>
<sequence>MFHEDIFDCLSSDNKEAISKEMIKENFIVRAEDGGYLIPPMKILKKYTEQELEARILITKRLSSPRKIEKQNSLGREGIVQFKEETFPGMGEALNKVKELTKALKAQQKPIKKVIPNDKEDVRKFMDQIDKLTSIVTPQNLVPQKSQGHNQESASKNKSPPISSSDIPYGPAQPSQIFMYQCFYCLKKGNSVTRCNYLAEDLEKRILRKTGNLYFFPNFQREATEGTKIPNNLVREFAAEQELPTKKLLEDRDKVKPKNEEPKKETTEEKEE</sequence>
<comment type="caution">
    <text evidence="2">The sequence shown here is derived from an EMBL/GenBank/DDBJ whole genome shotgun (WGS) entry which is preliminary data.</text>
</comment>
<evidence type="ECO:0000313" key="3">
    <source>
        <dbReference type="Proteomes" id="UP000765509"/>
    </source>
</evidence>
<dbReference type="Proteomes" id="UP000765509">
    <property type="component" value="Unassembled WGS sequence"/>
</dbReference>
<dbReference type="AlphaFoldDB" id="A0A9Q3BBW9"/>
<keyword evidence="3" id="KW-1185">Reference proteome</keyword>
<feature type="compositionally biased region" description="Polar residues" evidence="1">
    <location>
        <begin position="137"/>
        <end position="166"/>
    </location>
</feature>
<gene>
    <name evidence="2" type="ORF">O181_002142</name>
</gene>
<feature type="region of interest" description="Disordered" evidence="1">
    <location>
        <begin position="137"/>
        <end position="170"/>
    </location>
</feature>
<dbReference type="EMBL" id="AVOT02000347">
    <property type="protein sequence ID" value="MBW0462427.1"/>
    <property type="molecule type" value="Genomic_DNA"/>
</dbReference>
<organism evidence="2 3">
    <name type="scientific">Austropuccinia psidii MF-1</name>
    <dbReference type="NCBI Taxonomy" id="1389203"/>
    <lineage>
        <taxon>Eukaryota</taxon>
        <taxon>Fungi</taxon>
        <taxon>Dikarya</taxon>
        <taxon>Basidiomycota</taxon>
        <taxon>Pucciniomycotina</taxon>
        <taxon>Pucciniomycetes</taxon>
        <taxon>Pucciniales</taxon>
        <taxon>Sphaerophragmiaceae</taxon>
        <taxon>Austropuccinia</taxon>
    </lineage>
</organism>
<accession>A0A9Q3BBW9</accession>
<protein>
    <submittedName>
        <fullName evidence="2">Uncharacterized protein</fullName>
    </submittedName>
</protein>
<name>A0A9Q3BBW9_9BASI</name>
<feature type="region of interest" description="Disordered" evidence="1">
    <location>
        <begin position="244"/>
        <end position="272"/>
    </location>
</feature>